<dbReference type="GO" id="GO:0005829">
    <property type="term" value="C:cytosol"/>
    <property type="evidence" value="ECO:0007669"/>
    <property type="project" value="TreeGrafter"/>
</dbReference>
<evidence type="ECO:0000313" key="5">
    <source>
        <dbReference type="Proteomes" id="UP000232721"/>
    </source>
</evidence>
<protein>
    <recommendedName>
        <fullName evidence="2">UPF0301 protein BTO15_17930</fullName>
    </recommendedName>
</protein>
<dbReference type="SUPFAM" id="SSF143456">
    <property type="entry name" value="VC0467-like"/>
    <property type="match status" value="1"/>
</dbReference>
<dbReference type="EMBL" id="JAUFQH010000002">
    <property type="protein sequence ID" value="MDN3618053.1"/>
    <property type="molecule type" value="Genomic_DNA"/>
</dbReference>
<reference evidence="4" key="3">
    <citation type="submission" date="2023-06" db="EMBL/GenBank/DDBJ databases">
        <authorList>
            <person name="Lucena T."/>
            <person name="Sun Q."/>
        </authorList>
    </citation>
    <scope>NUCLEOTIDE SEQUENCE</scope>
    <source>
        <strain evidence="4">CECT 8670</strain>
    </source>
</reference>
<dbReference type="PANTHER" id="PTHR30327">
    <property type="entry name" value="UNCHARACTERIZED PROTEIN YQGE"/>
    <property type="match status" value="1"/>
</dbReference>
<dbReference type="RefSeq" id="WP_165733705.1">
    <property type="nucleotide sequence ID" value="NZ_CP019336.1"/>
</dbReference>
<sequence>MKNLKLNKGKLLIAEPAILNDSAFNRTIVLLTEHTSSNSVGFILNRPLEYTINDLLPEIDCNFPVYQGGPVEQDNLYFVHKVPQLLPDSIEVANGIFWGGSFECLKDLLNTDTLKASDIRFFLGYSGWGKEQLDQEMNQNSWFVGDNDFENIFSMDDESLWKNKLLQKGGNYKLWANAPSDFNLN</sequence>
<keyword evidence="5" id="KW-1185">Reference proteome</keyword>
<comment type="similarity">
    <text evidence="1 2">Belongs to the UPF0301 (AlgH) family.</text>
</comment>
<gene>
    <name evidence="3" type="ORF">BTO15_17930</name>
    <name evidence="4" type="ORF">QWY81_01135</name>
</gene>
<dbReference type="AlphaFoldDB" id="A0AAJ1QTM3"/>
<organism evidence="4 6">
    <name type="scientific">Polaribacter sejongensis</name>
    <dbReference type="NCBI Taxonomy" id="985043"/>
    <lineage>
        <taxon>Bacteria</taxon>
        <taxon>Pseudomonadati</taxon>
        <taxon>Bacteroidota</taxon>
        <taxon>Flavobacteriia</taxon>
        <taxon>Flavobacteriales</taxon>
        <taxon>Flavobacteriaceae</taxon>
    </lineage>
</organism>
<accession>A0AAJ1QTM3</accession>
<dbReference type="InterPro" id="IPR003774">
    <property type="entry name" value="AlgH-like"/>
</dbReference>
<evidence type="ECO:0000256" key="1">
    <source>
        <dbReference type="ARBA" id="ARBA00009600"/>
    </source>
</evidence>
<dbReference type="Proteomes" id="UP000232721">
    <property type="component" value="Chromosome"/>
</dbReference>
<evidence type="ECO:0000313" key="3">
    <source>
        <dbReference type="EMBL" id="AUC23859.1"/>
    </source>
</evidence>
<evidence type="ECO:0000313" key="6">
    <source>
        <dbReference type="Proteomes" id="UP001228636"/>
    </source>
</evidence>
<dbReference type="Pfam" id="PF02622">
    <property type="entry name" value="DUF179"/>
    <property type="match status" value="1"/>
</dbReference>
<dbReference type="HAMAP" id="MF_00758">
    <property type="entry name" value="UPF0301"/>
    <property type="match status" value="1"/>
</dbReference>
<evidence type="ECO:0000256" key="2">
    <source>
        <dbReference type="HAMAP-Rule" id="MF_00758"/>
    </source>
</evidence>
<evidence type="ECO:0000313" key="4">
    <source>
        <dbReference type="EMBL" id="MDN3618053.1"/>
    </source>
</evidence>
<dbReference type="EMBL" id="CP019336">
    <property type="protein sequence ID" value="AUC23859.1"/>
    <property type="molecule type" value="Genomic_DNA"/>
</dbReference>
<reference evidence="3 5" key="2">
    <citation type="submission" date="2017-02" db="EMBL/GenBank/DDBJ databases">
        <title>Trade-off between light-utilization and light-protection in marine flavobacteria.</title>
        <authorList>
            <person name="Kumagai Y."/>
            <person name="Yoshizawa S."/>
            <person name="Kogure K."/>
            <person name="Iwasaki W."/>
        </authorList>
    </citation>
    <scope>NUCLEOTIDE SEQUENCE [LARGE SCALE GENOMIC DNA]</scope>
    <source>
        <strain evidence="3 5">KCTC 23670</strain>
    </source>
</reference>
<dbReference type="Proteomes" id="UP001228636">
    <property type="component" value="Unassembled WGS sequence"/>
</dbReference>
<dbReference type="Gene3D" id="3.40.1740.10">
    <property type="entry name" value="VC0467-like"/>
    <property type="match status" value="1"/>
</dbReference>
<name>A0AAJ1QTM3_9FLAO</name>
<reference evidence="4 6" key="1">
    <citation type="journal article" date="2014" name="Int. J. Syst. Evol. Microbiol.">
        <title>Complete genome sequence of Corynebacterium casei LMG S-19264T (=DSM 44701T), isolated from a smear-ripened cheese.</title>
        <authorList>
            <consortium name="US DOE Joint Genome Institute (JGI-PGF)"/>
            <person name="Walter F."/>
            <person name="Albersmeier A."/>
            <person name="Kalinowski J."/>
            <person name="Ruckert C."/>
        </authorList>
    </citation>
    <scope>NUCLEOTIDE SEQUENCE [LARGE SCALE GENOMIC DNA]</scope>
    <source>
        <strain evidence="4 6">CECT 8670</strain>
    </source>
</reference>
<proteinExistence type="inferred from homology"/>
<dbReference type="PANTHER" id="PTHR30327:SF1">
    <property type="entry name" value="UPF0301 PROTEIN YQGE"/>
    <property type="match status" value="1"/>
</dbReference>